<accession>A4CIA9</accession>
<dbReference type="InterPro" id="IPR050595">
    <property type="entry name" value="Bact_response_regulator"/>
</dbReference>
<evidence type="ECO:0000259" key="3">
    <source>
        <dbReference type="PROSITE" id="PS50110"/>
    </source>
</evidence>
<dbReference type="InterPro" id="IPR011006">
    <property type="entry name" value="CheY-like_superfamily"/>
</dbReference>
<sequence>MISPAKPTQDNPPSPPRSILLVDDDEMSLFVNRVVVRRTFPDATVSQLLSAGDALEQLLDPGKTLPDLLIMDVNMPVMDAWDFMEALSGAERDLSGMKLYFLTAEVQPSDQARIEKYDLQDAMRVKPLSEAMLAEMVH</sequence>
<feature type="modified residue" description="4-aspartylphosphate" evidence="2">
    <location>
        <position position="72"/>
    </location>
</feature>
<dbReference type="InterPro" id="IPR001789">
    <property type="entry name" value="Sig_transdc_resp-reg_receiver"/>
</dbReference>
<name>A4CIA9_ROBBH</name>
<dbReference type="GO" id="GO:0000160">
    <property type="term" value="P:phosphorelay signal transduction system"/>
    <property type="evidence" value="ECO:0007669"/>
    <property type="project" value="InterPro"/>
</dbReference>
<feature type="domain" description="Response regulatory" evidence="3">
    <location>
        <begin position="18"/>
        <end position="138"/>
    </location>
</feature>
<dbReference type="SUPFAM" id="SSF52172">
    <property type="entry name" value="CheY-like"/>
    <property type="match status" value="1"/>
</dbReference>
<dbReference type="STRING" id="313596.RB2501_07195"/>
<reference evidence="4 5" key="1">
    <citation type="journal article" date="2009" name="J. Bacteriol.">
        <title>Complete genome sequence of Robiginitalea biformata HTCC2501.</title>
        <authorList>
            <person name="Oh H.M."/>
            <person name="Giovannoni S.J."/>
            <person name="Lee K."/>
            <person name="Ferriera S."/>
            <person name="Johnson J."/>
            <person name="Cho J.C."/>
        </authorList>
    </citation>
    <scope>NUCLEOTIDE SEQUENCE [LARGE SCALE GENOMIC DNA]</scope>
    <source>
        <strain evidence="5">ATCC BAA-864 / HTCC2501 / KCTC 12146</strain>
    </source>
</reference>
<dbReference type="eggNOG" id="COG0784">
    <property type="taxonomic scope" value="Bacteria"/>
</dbReference>
<evidence type="ECO:0000256" key="2">
    <source>
        <dbReference type="PROSITE-ProRule" id="PRU00169"/>
    </source>
</evidence>
<keyword evidence="1 2" id="KW-0597">Phosphoprotein</keyword>
<dbReference type="KEGG" id="rbi:RB2501_07195"/>
<organism evidence="4 5">
    <name type="scientific">Robiginitalea biformata (strain ATCC BAA-864 / DSM 15991 / KCTC 12146 / HTCC2501)</name>
    <dbReference type="NCBI Taxonomy" id="313596"/>
    <lineage>
        <taxon>Bacteria</taxon>
        <taxon>Pseudomonadati</taxon>
        <taxon>Bacteroidota</taxon>
        <taxon>Flavobacteriia</taxon>
        <taxon>Flavobacteriales</taxon>
        <taxon>Flavobacteriaceae</taxon>
        <taxon>Robiginitalea</taxon>
    </lineage>
</organism>
<gene>
    <name evidence="4" type="ordered locus">RB2501_07195</name>
</gene>
<dbReference type="PROSITE" id="PS50110">
    <property type="entry name" value="RESPONSE_REGULATORY"/>
    <property type="match status" value="1"/>
</dbReference>
<proteinExistence type="predicted"/>
<dbReference type="SMART" id="SM00448">
    <property type="entry name" value="REC"/>
    <property type="match status" value="1"/>
</dbReference>
<evidence type="ECO:0000313" key="4">
    <source>
        <dbReference type="EMBL" id="EAR16667.1"/>
    </source>
</evidence>
<dbReference type="RefSeq" id="WP_015753424.1">
    <property type="nucleotide sequence ID" value="NC_013222.1"/>
</dbReference>
<dbReference type="AlphaFoldDB" id="A4CIA9"/>
<evidence type="ECO:0000256" key="1">
    <source>
        <dbReference type="ARBA" id="ARBA00022553"/>
    </source>
</evidence>
<dbReference type="PANTHER" id="PTHR44591">
    <property type="entry name" value="STRESS RESPONSE REGULATOR PROTEIN 1"/>
    <property type="match status" value="1"/>
</dbReference>
<dbReference type="Proteomes" id="UP000009049">
    <property type="component" value="Chromosome"/>
</dbReference>
<dbReference type="PANTHER" id="PTHR44591:SF3">
    <property type="entry name" value="RESPONSE REGULATORY DOMAIN-CONTAINING PROTEIN"/>
    <property type="match status" value="1"/>
</dbReference>
<keyword evidence="5" id="KW-1185">Reference proteome</keyword>
<dbReference type="Gene3D" id="3.40.50.2300">
    <property type="match status" value="1"/>
</dbReference>
<protein>
    <submittedName>
        <fullName evidence="4">Response regulator</fullName>
    </submittedName>
</protein>
<dbReference type="EMBL" id="CP001712">
    <property type="protein sequence ID" value="EAR16667.1"/>
    <property type="molecule type" value="Genomic_DNA"/>
</dbReference>
<evidence type="ECO:0000313" key="5">
    <source>
        <dbReference type="Proteomes" id="UP000009049"/>
    </source>
</evidence>
<dbReference type="HOGENOM" id="CLU_000445_69_17_10"/>
<dbReference type="Pfam" id="PF00072">
    <property type="entry name" value="Response_reg"/>
    <property type="match status" value="1"/>
</dbReference>
<dbReference type="OrthoDB" id="673128at2"/>